<proteinExistence type="predicted"/>
<gene>
    <name evidence="1" type="ORF">N8K70_17085</name>
</gene>
<dbReference type="AlphaFoldDB" id="A0AA97FM67"/>
<accession>A0AA97FM67</accession>
<dbReference type="KEGG" id="mbet:N8K70_17085"/>
<reference evidence="1 2" key="1">
    <citation type="submission" date="2023-02" db="EMBL/GenBank/DDBJ databases">
        <title>Microbacterium betulae sp. nov., isolated from birch wood.</title>
        <authorList>
            <person name="Pasciak M."/>
            <person name="Pawlik K.J."/>
            <person name="Martynowski D."/>
            <person name="Laczmanski L."/>
            <person name="Ciekot J."/>
            <person name="Szponar B."/>
            <person name="Wojcik-Fatla A."/>
            <person name="Mackiewicz B."/>
            <person name="Farian E."/>
            <person name="Cholewa G."/>
            <person name="Cholewa A."/>
            <person name="Dutkiewicz J."/>
        </authorList>
    </citation>
    <scope>NUCLEOTIDE SEQUENCE [LARGE SCALE GENOMIC DNA]</scope>
    <source>
        <strain evidence="1 2">AB</strain>
    </source>
</reference>
<evidence type="ECO:0000313" key="2">
    <source>
        <dbReference type="Proteomes" id="UP001305498"/>
    </source>
</evidence>
<keyword evidence="2" id="KW-1185">Reference proteome</keyword>
<dbReference type="RefSeq" id="WP_317141244.1">
    <property type="nucleotide sequence ID" value="NZ_CP118157.1"/>
</dbReference>
<evidence type="ECO:0000313" key="1">
    <source>
        <dbReference type="EMBL" id="WOF24785.1"/>
    </source>
</evidence>
<dbReference type="EMBL" id="CP118157">
    <property type="protein sequence ID" value="WOF24785.1"/>
    <property type="molecule type" value="Genomic_DNA"/>
</dbReference>
<sequence>MVEIADYERRGDLAAHFELTKKAEKAQKQSEQIRDAVRCETPSLTWEQYVAPRVYRRLALTRSLLRAGAWCES</sequence>
<organism evidence="1 2">
    <name type="scientific">Microbacterium betulae</name>
    <dbReference type="NCBI Taxonomy" id="2981139"/>
    <lineage>
        <taxon>Bacteria</taxon>
        <taxon>Bacillati</taxon>
        <taxon>Actinomycetota</taxon>
        <taxon>Actinomycetes</taxon>
        <taxon>Micrococcales</taxon>
        <taxon>Microbacteriaceae</taxon>
        <taxon>Microbacterium</taxon>
    </lineage>
</organism>
<protein>
    <submittedName>
        <fullName evidence="1">Uncharacterized protein</fullName>
    </submittedName>
</protein>
<name>A0AA97FM67_9MICO</name>
<dbReference type="Proteomes" id="UP001305498">
    <property type="component" value="Chromosome"/>
</dbReference>